<evidence type="ECO:0000313" key="12">
    <source>
        <dbReference type="Proteomes" id="UP000308953"/>
    </source>
</evidence>
<evidence type="ECO:0000256" key="3">
    <source>
        <dbReference type="ARBA" id="ARBA00022448"/>
    </source>
</evidence>
<keyword evidence="4" id="KW-0812">Transmembrane</keyword>
<dbReference type="Proteomes" id="UP000308953">
    <property type="component" value="Unassembled WGS sequence"/>
</dbReference>
<dbReference type="GO" id="GO:0005254">
    <property type="term" value="F:chloride channel activity"/>
    <property type="evidence" value="ECO:0007669"/>
    <property type="project" value="InterPro"/>
</dbReference>
<dbReference type="Gene3D" id="3.30.360.10">
    <property type="entry name" value="Dihydrodipicolinate Reductase, domain 2"/>
    <property type="match status" value="1"/>
</dbReference>
<dbReference type="Pfam" id="PF02894">
    <property type="entry name" value="GFO_IDH_MocA_C"/>
    <property type="match status" value="1"/>
</dbReference>
<keyword evidence="8" id="KW-0472">Membrane</keyword>
<keyword evidence="6" id="KW-0560">Oxidoreductase</keyword>
<evidence type="ECO:0000256" key="6">
    <source>
        <dbReference type="ARBA" id="ARBA00023002"/>
    </source>
</evidence>
<evidence type="ECO:0000259" key="10">
    <source>
        <dbReference type="Pfam" id="PF02894"/>
    </source>
</evidence>
<proteinExistence type="inferred from homology"/>
<protein>
    <submittedName>
        <fullName evidence="11">NAD(P)-binding protein</fullName>
    </submittedName>
</protein>
<comment type="similarity">
    <text evidence="2">Belongs to the Gfo/Idh/MocA family.</text>
</comment>
<keyword evidence="7" id="KW-0406">Ion transport</keyword>
<dbReference type="InterPro" id="IPR004104">
    <property type="entry name" value="Gfo/Idh/MocA-like_OxRdtase_C"/>
</dbReference>
<dbReference type="InterPro" id="IPR044669">
    <property type="entry name" value="YneE/VCCN1/2-like"/>
</dbReference>
<dbReference type="EMBL" id="QZAV01000003">
    <property type="protein sequence ID" value="THX44441.1"/>
    <property type="molecule type" value="Genomic_DNA"/>
</dbReference>
<name>A0A4S9F9N5_AURPU</name>
<comment type="subcellular location">
    <subcellularLocation>
        <location evidence="1">Membrane</location>
        <topology evidence="1">Multi-pass membrane protein</topology>
    </subcellularLocation>
</comment>
<dbReference type="Gene3D" id="3.40.50.720">
    <property type="entry name" value="NAD(P)-binding Rossmann-like Domain"/>
    <property type="match status" value="1"/>
</dbReference>
<organism evidence="11 12">
    <name type="scientific">Aureobasidium pullulans</name>
    <name type="common">Black yeast</name>
    <name type="synonym">Pullularia pullulans</name>
    <dbReference type="NCBI Taxonomy" id="5580"/>
    <lineage>
        <taxon>Eukaryota</taxon>
        <taxon>Fungi</taxon>
        <taxon>Dikarya</taxon>
        <taxon>Ascomycota</taxon>
        <taxon>Pezizomycotina</taxon>
        <taxon>Dothideomycetes</taxon>
        <taxon>Dothideomycetidae</taxon>
        <taxon>Dothideales</taxon>
        <taxon>Saccotheciaceae</taxon>
        <taxon>Aureobasidium</taxon>
    </lineage>
</organism>
<dbReference type="Pfam" id="PF01408">
    <property type="entry name" value="GFO_IDH_MocA"/>
    <property type="match status" value="1"/>
</dbReference>
<dbReference type="PANTHER" id="PTHR43708">
    <property type="entry name" value="CONSERVED EXPRESSED OXIDOREDUCTASE (EUROFUNG)"/>
    <property type="match status" value="1"/>
</dbReference>
<dbReference type="AlphaFoldDB" id="A0A4S9F9N5"/>
<dbReference type="PANTHER" id="PTHR43708:SF5">
    <property type="entry name" value="CONSERVED EXPRESSED OXIDOREDUCTASE (EUROFUNG)-RELATED"/>
    <property type="match status" value="1"/>
</dbReference>
<dbReference type="InterPro" id="IPR051317">
    <property type="entry name" value="Gfo/Idh/MocA_oxidoreduct"/>
</dbReference>
<dbReference type="Pfam" id="PF25539">
    <property type="entry name" value="Bestrophin_2"/>
    <property type="match status" value="1"/>
</dbReference>
<accession>A0A4S9F9N5</accession>
<evidence type="ECO:0000256" key="4">
    <source>
        <dbReference type="ARBA" id="ARBA00022692"/>
    </source>
</evidence>
<evidence type="ECO:0000256" key="2">
    <source>
        <dbReference type="ARBA" id="ARBA00010928"/>
    </source>
</evidence>
<feature type="domain" description="Gfo/Idh/MocA-like oxidoreductase N-terminal" evidence="9">
    <location>
        <begin position="7"/>
        <end position="126"/>
    </location>
</feature>
<evidence type="ECO:0000256" key="7">
    <source>
        <dbReference type="ARBA" id="ARBA00023065"/>
    </source>
</evidence>
<comment type="caution">
    <text evidence="11">The sequence shown here is derived from an EMBL/GenBank/DDBJ whole genome shotgun (WGS) entry which is preliminary data.</text>
</comment>
<reference evidence="11 12" key="1">
    <citation type="submission" date="2018-10" db="EMBL/GenBank/DDBJ databases">
        <title>Fifty Aureobasidium pullulans genomes reveal a recombining polyextremotolerant generalist.</title>
        <authorList>
            <person name="Gostincar C."/>
            <person name="Turk M."/>
            <person name="Zajc J."/>
            <person name="Gunde-Cimerman N."/>
        </authorList>
    </citation>
    <scope>NUCLEOTIDE SEQUENCE [LARGE SCALE GENOMIC DNA]</scope>
    <source>
        <strain evidence="11 12">EXF-9785</strain>
    </source>
</reference>
<evidence type="ECO:0000256" key="1">
    <source>
        <dbReference type="ARBA" id="ARBA00004141"/>
    </source>
</evidence>
<dbReference type="GO" id="GO:0016491">
    <property type="term" value="F:oxidoreductase activity"/>
    <property type="evidence" value="ECO:0007669"/>
    <property type="project" value="UniProtKB-KW"/>
</dbReference>
<sequence length="794" mass="87966">MSADKKINVGVIGYGLSAKVFHIPFIQALPDFNLYAIVQRSPKSGDDASADHPSIKLFRSADDLFADETVDLVIVTSIPETHYDFTQKALESGKHVVVEKPFVPTSKEARGLVKLAKEKKRLLAVYQNRRWDQDFVTLKQILASGKLGDIAEFETHFDRFRPDPPTRTTWKTLASPASGALYDLGSHLLDQVYHLFGAPKTVTGFVQVQRKGLKTGDCAPDACTVLLRYGSPEDEMLVTVKSSAISPEQEQLRFWVRGTKGSFRKCHLDVQEPQLLGGVKLDSPEFGVEPSSSHGTLTVASADGKFNRETVPSIEPPPTYVEYYRTLAKALKGEGDVPVSGDDAADVLKIIELAQTSSDTGNSQACSITVPDALQTSCLWLVHIPSTSPCLLRYHPQNTWWSATMLIFRPQALVRRATLATSHTASSKPPAGLFHVFSFPVDTTDKKLKSTSVIARHSIPLLKTQTRISNHQHNATSSLLRFAKGSVHSDILLPVILHALFAALIVYIDDFTPYTPHLPGSITSSLSIVVGLLLVFRNQSSYARFWSGQENLTTICTNIRNLTRTFLTCSYAANKPEPTPAERAEVEEAVHALLAVVYAVKNTLQWEWEHSVGAPDLEDSGSGSLKPELRELLGPKMSQTYEFEGLGLPVQLTMSIEAFIKRSHDRGWFHSPQASQLSVQLNSMVAAYGTMETIRLTPIPVEYLIHTRQVLALYGGVLPFAFVESMQWWTVVLVSLIIFCLEGIDTIARILENPFGWDRADIKMDDVVEDLKIEVGVLLREWQANAPMFGRQDK</sequence>
<dbReference type="GO" id="GO:0000166">
    <property type="term" value="F:nucleotide binding"/>
    <property type="evidence" value="ECO:0007669"/>
    <property type="project" value="InterPro"/>
</dbReference>
<gene>
    <name evidence="11" type="ORF">D6D10_00311</name>
</gene>
<dbReference type="InterPro" id="IPR036291">
    <property type="entry name" value="NAD(P)-bd_dom_sf"/>
</dbReference>
<evidence type="ECO:0000313" key="11">
    <source>
        <dbReference type="EMBL" id="THX44441.1"/>
    </source>
</evidence>
<evidence type="ECO:0000259" key="9">
    <source>
        <dbReference type="Pfam" id="PF01408"/>
    </source>
</evidence>
<keyword evidence="3" id="KW-0813">Transport</keyword>
<evidence type="ECO:0000256" key="8">
    <source>
        <dbReference type="ARBA" id="ARBA00023136"/>
    </source>
</evidence>
<feature type="domain" description="Gfo/Idh/MocA-like oxidoreductase C-terminal" evidence="10">
    <location>
        <begin position="139"/>
        <end position="361"/>
    </location>
</feature>
<dbReference type="InterPro" id="IPR000683">
    <property type="entry name" value="Gfo/Idh/MocA-like_OxRdtase_N"/>
</dbReference>
<keyword evidence="5" id="KW-1133">Transmembrane helix</keyword>
<evidence type="ECO:0000256" key="5">
    <source>
        <dbReference type="ARBA" id="ARBA00022989"/>
    </source>
</evidence>
<dbReference type="GO" id="GO:0016020">
    <property type="term" value="C:membrane"/>
    <property type="evidence" value="ECO:0007669"/>
    <property type="project" value="UniProtKB-SubCell"/>
</dbReference>
<dbReference type="SUPFAM" id="SSF51735">
    <property type="entry name" value="NAD(P)-binding Rossmann-fold domains"/>
    <property type="match status" value="1"/>
</dbReference>